<feature type="transmembrane region" description="Helical" evidence="2">
    <location>
        <begin position="279"/>
        <end position="306"/>
    </location>
</feature>
<accession>A0AAE3KH85</accession>
<sequence length="491" mass="54576">MTQSDWFMIVPSPAGSALLWGGLVVVLCYFAREPVHRLLRAACLSLRHACRVLSRTTHKAAAYCRRWSRHLLLLQTRADSREAILLDFNRLQRQMQRDFAGLPLLKERLARQISFMEEDFQRSADVPPEPPAWARVSQAMSDGGDDHTGQLARALEDIRDSLAQYRSDAREEIRRSSHRRYLLLYRMMPRWRRVEAVLGDFDHRLERVEQRITQLRRREHGLRSQADSGRGARVGALAIATVGRFVLALVALAVVAYGISVHTAMLQEPLGLVLGEQPLLNGVAATGVMIGLLVVFQLGLGLLVFESAGLSRVIPAIGTMDIRQRRLLFWFSLVPLMLLSFTVAAIYLRLATADLLATNLLLSADLVELRLMQAAIYGLALALLPLALAAGAIPLGTLLRSARPAGVLLLASVLTVFAFILRGLITAIAIVERLSIQVYDLLIFLPLWIEGYLRSRRTALGRDDEAGQPVADAHLAGPRAEPIAHPFRERA</sequence>
<keyword evidence="2" id="KW-0472">Membrane</keyword>
<feature type="transmembrane region" description="Helical" evidence="2">
    <location>
        <begin position="327"/>
        <end position="351"/>
    </location>
</feature>
<protein>
    <submittedName>
        <fullName evidence="3">Uncharacterized protein</fullName>
    </submittedName>
</protein>
<dbReference type="Proteomes" id="UP001205843">
    <property type="component" value="Unassembled WGS sequence"/>
</dbReference>
<comment type="caution">
    <text evidence="3">The sequence shown here is derived from an EMBL/GenBank/DDBJ whole genome shotgun (WGS) entry which is preliminary data.</text>
</comment>
<keyword evidence="4" id="KW-1185">Reference proteome</keyword>
<evidence type="ECO:0000256" key="1">
    <source>
        <dbReference type="SAM" id="Coils"/>
    </source>
</evidence>
<reference evidence="3" key="1">
    <citation type="submission" date="2022-03" db="EMBL/GenBank/DDBJ databases">
        <title>Genomic Encyclopedia of Type Strains, Phase III (KMG-III): the genomes of soil and plant-associated and newly described type strains.</title>
        <authorList>
            <person name="Whitman W."/>
        </authorList>
    </citation>
    <scope>NUCLEOTIDE SEQUENCE</scope>
    <source>
        <strain evidence="3">ANL 6-2</strain>
    </source>
</reference>
<name>A0AAE3KH85_9GAMM</name>
<dbReference type="AlphaFoldDB" id="A0AAE3KH85"/>
<evidence type="ECO:0000313" key="3">
    <source>
        <dbReference type="EMBL" id="MCP1676087.1"/>
    </source>
</evidence>
<evidence type="ECO:0000256" key="2">
    <source>
        <dbReference type="SAM" id="Phobius"/>
    </source>
</evidence>
<feature type="transmembrane region" description="Helical" evidence="2">
    <location>
        <begin position="234"/>
        <end position="259"/>
    </location>
</feature>
<feature type="transmembrane region" description="Helical" evidence="2">
    <location>
        <begin position="6"/>
        <end position="30"/>
    </location>
</feature>
<feature type="transmembrane region" description="Helical" evidence="2">
    <location>
        <begin position="407"/>
        <end position="430"/>
    </location>
</feature>
<feature type="transmembrane region" description="Helical" evidence="2">
    <location>
        <begin position="436"/>
        <end position="453"/>
    </location>
</feature>
<dbReference type="RefSeq" id="WP_253480783.1">
    <property type="nucleotide sequence ID" value="NZ_JALJXV010000008.1"/>
</dbReference>
<keyword evidence="2" id="KW-0812">Transmembrane</keyword>
<proteinExistence type="predicted"/>
<feature type="coiled-coil region" evidence="1">
    <location>
        <begin position="155"/>
        <end position="225"/>
    </location>
</feature>
<gene>
    <name evidence="3" type="ORF">J2T57_003246</name>
</gene>
<dbReference type="EMBL" id="JALJXV010000008">
    <property type="protein sequence ID" value="MCP1676087.1"/>
    <property type="molecule type" value="Genomic_DNA"/>
</dbReference>
<feature type="transmembrane region" description="Helical" evidence="2">
    <location>
        <begin position="371"/>
        <end position="395"/>
    </location>
</feature>
<organism evidence="3 4">
    <name type="scientific">Natronocella acetinitrilica</name>
    <dbReference type="NCBI Taxonomy" id="414046"/>
    <lineage>
        <taxon>Bacteria</taxon>
        <taxon>Pseudomonadati</taxon>
        <taxon>Pseudomonadota</taxon>
        <taxon>Gammaproteobacteria</taxon>
        <taxon>Chromatiales</taxon>
        <taxon>Ectothiorhodospiraceae</taxon>
        <taxon>Natronocella</taxon>
    </lineage>
</organism>
<keyword evidence="2" id="KW-1133">Transmembrane helix</keyword>
<keyword evidence="1" id="KW-0175">Coiled coil</keyword>
<evidence type="ECO:0000313" key="4">
    <source>
        <dbReference type="Proteomes" id="UP001205843"/>
    </source>
</evidence>